<accession>A0AAW1Y3K6</accession>
<proteinExistence type="predicted"/>
<dbReference type="Proteomes" id="UP001457282">
    <property type="component" value="Unassembled WGS sequence"/>
</dbReference>
<comment type="caution">
    <text evidence="1">The sequence shown here is derived from an EMBL/GenBank/DDBJ whole genome shotgun (WGS) entry which is preliminary data.</text>
</comment>
<sequence length="77" mass="8529">MSPAFGPLTFTASWSRLDPTGKNAFHIQSVRLIGITGSLESRISDSVRSSPPKKGCMDNNPANFRVRSYECSRLARR</sequence>
<name>A0AAW1Y3K6_RUBAR</name>
<evidence type="ECO:0000313" key="2">
    <source>
        <dbReference type="Proteomes" id="UP001457282"/>
    </source>
</evidence>
<protein>
    <submittedName>
        <fullName evidence="1">Uncharacterized protein</fullName>
    </submittedName>
</protein>
<gene>
    <name evidence="1" type="ORF">M0R45_008269</name>
</gene>
<keyword evidence="2" id="KW-1185">Reference proteome</keyword>
<organism evidence="1 2">
    <name type="scientific">Rubus argutus</name>
    <name type="common">Southern blackberry</name>
    <dbReference type="NCBI Taxonomy" id="59490"/>
    <lineage>
        <taxon>Eukaryota</taxon>
        <taxon>Viridiplantae</taxon>
        <taxon>Streptophyta</taxon>
        <taxon>Embryophyta</taxon>
        <taxon>Tracheophyta</taxon>
        <taxon>Spermatophyta</taxon>
        <taxon>Magnoliopsida</taxon>
        <taxon>eudicotyledons</taxon>
        <taxon>Gunneridae</taxon>
        <taxon>Pentapetalae</taxon>
        <taxon>rosids</taxon>
        <taxon>fabids</taxon>
        <taxon>Rosales</taxon>
        <taxon>Rosaceae</taxon>
        <taxon>Rosoideae</taxon>
        <taxon>Rosoideae incertae sedis</taxon>
        <taxon>Rubus</taxon>
    </lineage>
</organism>
<dbReference type="EMBL" id="JBEDUW010000002">
    <property type="protein sequence ID" value="KAK9942615.1"/>
    <property type="molecule type" value="Genomic_DNA"/>
</dbReference>
<dbReference type="AlphaFoldDB" id="A0AAW1Y3K6"/>
<evidence type="ECO:0000313" key="1">
    <source>
        <dbReference type="EMBL" id="KAK9942615.1"/>
    </source>
</evidence>
<reference evidence="1 2" key="1">
    <citation type="journal article" date="2023" name="G3 (Bethesda)">
        <title>A chromosome-length genome assembly and annotation of blackberry (Rubus argutus, cv. 'Hillquist').</title>
        <authorList>
            <person name="Bruna T."/>
            <person name="Aryal R."/>
            <person name="Dudchenko O."/>
            <person name="Sargent D.J."/>
            <person name="Mead D."/>
            <person name="Buti M."/>
            <person name="Cavallini A."/>
            <person name="Hytonen T."/>
            <person name="Andres J."/>
            <person name="Pham M."/>
            <person name="Weisz D."/>
            <person name="Mascagni F."/>
            <person name="Usai G."/>
            <person name="Natali L."/>
            <person name="Bassil N."/>
            <person name="Fernandez G.E."/>
            <person name="Lomsadze A."/>
            <person name="Armour M."/>
            <person name="Olukolu B."/>
            <person name="Poorten T."/>
            <person name="Britton C."/>
            <person name="Davik J."/>
            <person name="Ashrafi H."/>
            <person name="Aiden E.L."/>
            <person name="Borodovsky M."/>
            <person name="Worthington M."/>
        </authorList>
    </citation>
    <scope>NUCLEOTIDE SEQUENCE [LARGE SCALE GENOMIC DNA]</scope>
    <source>
        <strain evidence="1">PI 553951</strain>
    </source>
</reference>